<protein>
    <submittedName>
        <fullName evidence="2">Uncharacterized protein</fullName>
    </submittedName>
</protein>
<dbReference type="AlphaFoldDB" id="A0A5N6JTJ1"/>
<feature type="compositionally biased region" description="Pro residues" evidence="1">
    <location>
        <begin position="40"/>
        <end position="57"/>
    </location>
</feature>
<dbReference type="EMBL" id="VIGI01000014">
    <property type="protein sequence ID" value="KAB8291546.1"/>
    <property type="molecule type" value="Genomic_DNA"/>
</dbReference>
<evidence type="ECO:0000256" key="1">
    <source>
        <dbReference type="SAM" id="MobiDB-lite"/>
    </source>
</evidence>
<organism evidence="2 3">
    <name type="scientific">Monilinia laxa</name>
    <name type="common">Brown rot fungus</name>
    <name type="synonym">Sclerotinia laxa</name>
    <dbReference type="NCBI Taxonomy" id="61186"/>
    <lineage>
        <taxon>Eukaryota</taxon>
        <taxon>Fungi</taxon>
        <taxon>Dikarya</taxon>
        <taxon>Ascomycota</taxon>
        <taxon>Pezizomycotina</taxon>
        <taxon>Leotiomycetes</taxon>
        <taxon>Helotiales</taxon>
        <taxon>Sclerotiniaceae</taxon>
        <taxon>Monilinia</taxon>
    </lineage>
</organism>
<feature type="compositionally biased region" description="Basic residues" evidence="1">
    <location>
        <begin position="140"/>
        <end position="155"/>
    </location>
</feature>
<feature type="region of interest" description="Disordered" evidence="1">
    <location>
        <begin position="133"/>
        <end position="181"/>
    </location>
</feature>
<comment type="caution">
    <text evidence="2">The sequence shown here is derived from an EMBL/GenBank/DDBJ whole genome shotgun (WGS) entry which is preliminary data.</text>
</comment>
<evidence type="ECO:0000313" key="3">
    <source>
        <dbReference type="Proteomes" id="UP000326757"/>
    </source>
</evidence>
<sequence>MTSSYTPSQIDLYESYIQLPPKYQRKNHPPNPRLPHRPPHPPNLPHPLRKPPTPLLPHPHRLPRPPNPLHENRGQRPRPRRLLSGGKHLFQSRVAGARLPGLCSGCADPHAFGGGWRATGGLYWVVPHGQHRDASPGAKIHGRRRVRRGRGHAPARARPGGRGPEPRTPAGAVGAGGDPAAGGPLPAAVGVPVSEWGRGPVERVLCVWGGGVFARGLGCAEFGCEWEGGRGEFSDGECVGGGVF</sequence>
<proteinExistence type="predicted"/>
<feature type="region of interest" description="Disordered" evidence="1">
    <location>
        <begin position="1"/>
        <end position="85"/>
    </location>
</feature>
<keyword evidence="3" id="KW-1185">Reference proteome</keyword>
<evidence type="ECO:0000313" key="2">
    <source>
        <dbReference type="EMBL" id="KAB8291546.1"/>
    </source>
</evidence>
<feature type="compositionally biased region" description="Basic residues" evidence="1">
    <location>
        <begin position="23"/>
        <end position="39"/>
    </location>
</feature>
<accession>A0A5N6JTJ1</accession>
<name>A0A5N6JTJ1_MONLA</name>
<gene>
    <name evidence="2" type="ORF">EYC80_006347</name>
</gene>
<dbReference type="Proteomes" id="UP000326757">
    <property type="component" value="Unassembled WGS sequence"/>
</dbReference>
<reference evidence="2 3" key="1">
    <citation type="submission" date="2019-06" db="EMBL/GenBank/DDBJ databases">
        <title>Genome Sequence of the Brown Rot Fungal Pathogen Monilinia laxa.</title>
        <authorList>
            <person name="De Miccolis Angelini R.M."/>
            <person name="Landi L."/>
            <person name="Abate D."/>
            <person name="Pollastro S."/>
            <person name="Romanazzi G."/>
            <person name="Faretra F."/>
        </authorList>
    </citation>
    <scope>NUCLEOTIDE SEQUENCE [LARGE SCALE GENOMIC DNA]</scope>
    <source>
        <strain evidence="2 3">Mlax316</strain>
    </source>
</reference>